<evidence type="ECO:0000256" key="22">
    <source>
        <dbReference type="PIRSR" id="PIRSR600829-3"/>
    </source>
</evidence>
<dbReference type="GO" id="GO:0005886">
    <property type="term" value="C:plasma membrane"/>
    <property type="evidence" value="ECO:0007669"/>
    <property type="project" value="UniProtKB-SubCell"/>
</dbReference>
<evidence type="ECO:0000256" key="6">
    <source>
        <dbReference type="ARBA" id="ARBA00022516"/>
    </source>
</evidence>
<evidence type="ECO:0000313" key="25">
    <source>
        <dbReference type="EMBL" id="MCY0966181.1"/>
    </source>
</evidence>
<sequence>METKTTGLKRFYYASRYSWQGLRAAYRNEPAFRYEIWAVAALFPLSLIVADTLMEWVMLICSCLFVLAMELVNTAIEAVVDRGGTEYNPMAGLAKDLGSAVVSVALLMCALVWIAVLFS</sequence>
<keyword evidence="14 23" id="KW-0460">Magnesium</keyword>
<feature type="binding site" evidence="21">
    <location>
        <position position="70"/>
    </location>
    <ligand>
        <name>substrate</name>
    </ligand>
</feature>
<evidence type="ECO:0000256" key="24">
    <source>
        <dbReference type="RuleBase" id="RU363065"/>
    </source>
</evidence>
<keyword evidence="8 24" id="KW-0808">Transferase</keyword>
<dbReference type="CDD" id="cd14264">
    <property type="entry name" value="DAGK_IM"/>
    <property type="match status" value="1"/>
</dbReference>
<feature type="binding site" evidence="23">
    <location>
        <position position="29"/>
    </location>
    <ligand>
        <name>a divalent metal cation</name>
        <dbReference type="ChEBI" id="CHEBI:60240"/>
    </ligand>
</feature>
<feature type="transmembrane region" description="Helical" evidence="24">
    <location>
        <begin position="56"/>
        <end position="76"/>
    </location>
</feature>
<comment type="caution">
    <text evidence="25">The sequence shown here is derived from an EMBL/GenBank/DDBJ whole genome shotgun (WGS) entry which is preliminary data.</text>
</comment>
<evidence type="ECO:0000256" key="10">
    <source>
        <dbReference type="ARBA" id="ARBA00022723"/>
    </source>
</evidence>
<dbReference type="InterPro" id="IPR033718">
    <property type="entry name" value="DAGK_prok"/>
</dbReference>
<evidence type="ECO:0000256" key="9">
    <source>
        <dbReference type="ARBA" id="ARBA00022692"/>
    </source>
</evidence>
<comment type="cofactor">
    <cofactor evidence="23">
        <name>Mg(2+)</name>
        <dbReference type="ChEBI" id="CHEBI:18420"/>
    </cofactor>
    <text evidence="23">Mn(2+), Zn(2+), Cd(2+) and Co(2+) support activity to lesser extents.</text>
</comment>
<evidence type="ECO:0000256" key="16">
    <source>
        <dbReference type="ARBA" id="ARBA00023098"/>
    </source>
</evidence>
<evidence type="ECO:0000313" key="26">
    <source>
        <dbReference type="Proteomes" id="UP001150830"/>
    </source>
</evidence>
<evidence type="ECO:0000256" key="18">
    <source>
        <dbReference type="ARBA" id="ARBA00023209"/>
    </source>
</evidence>
<feature type="binding site" evidence="21">
    <location>
        <position position="99"/>
    </location>
    <ligand>
        <name>substrate</name>
    </ligand>
</feature>
<evidence type="ECO:0000256" key="17">
    <source>
        <dbReference type="ARBA" id="ARBA00023136"/>
    </source>
</evidence>
<evidence type="ECO:0000256" key="21">
    <source>
        <dbReference type="PIRSR" id="PIRSR600829-2"/>
    </source>
</evidence>
<feature type="transmembrane region" description="Helical" evidence="24">
    <location>
        <begin position="32"/>
        <end position="50"/>
    </location>
</feature>
<evidence type="ECO:0000256" key="4">
    <source>
        <dbReference type="ARBA" id="ARBA00017575"/>
    </source>
</evidence>
<keyword evidence="7 24" id="KW-0997">Cell inner membrane</keyword>
<evidence type="ECO:0000256" key="15">
    <source>
        <dbReference type="ARBA" id="ARBA00022989"/>
    </source>
</evidence>
<feature type="binding site" evidence="21">
    <location>
        <begin position="31"/>
        <end position="35"/>
    </location>
    <ligand>
        <name>substrate</name>
    </ligand>
</feature>
<feature type="binding site" evidence="22">
    <location>
        <begin position="95"/>
        <end position="96"/>
    </location>
    <ligand>
        <name>ATP</name>
        <dbReference type="ChEBI" id="CHEBI:30616"/>
    </ligand>
</feature>
<feature type="transmembrane region" description="Helical" evidence="24">
    <location>
        <begin position="97"/>
        <end position="118"/>
    </location>
</feature>
<gene>
    <name evidence="25" type="ORF">OUO13_13385</name>
</gene>
<evidence type="ECO:0000256" key="7">
    <source>
        <dbReference type="ARBA" id="ARBA00022519"/>
    </source>
</evidence>
<evidence type="ECO:0000256" key="1">
    <source>
        <dbReference type="ARBA" id="ARBA00004429"/>
    </source>
</evidence>
<evidence type="ECO:0000256" key="3">
    <source>
        <dbReference type="ARBA" id="ARBA00012133"/>
    </source>
</evidence>
<feature type="active site" description="Proton acceptor" evidence="20">
    <location>
        <position position="70"/>
    </location>
</feature>
<keyword evidence="26" id="KW-1185">Reference proteome</keyword>
<name>A0A9X3EKT8_9GAMM</name>
<evidence type="ECO:0000256" key="12">
    <source>
        <dbReference type="ARBA" id="ARBA00022777"/>
    </source>
</evidence>
<feature type="binding site" evidence="22">
    <location>
        <position position="77"/>
    </location>
    <ligand>
        <name>ATP</name>
        <dbReference type="ChEBI" id="CHEBI:30616"/>
    </ligand>
</feature>
<keyword evidence="5" id="KW-1003">Cell membrane</keyword>
<dbReference type="Gene3D" id="1.10.287.3610">
    <property type="match status" value="1"/>
</dbReference>
<feature type="binding site" evidence="23">
    <location>
        <position position="77"/>
    </location>
    <ligand>
        <name>a divalent metal cation</name>
        <dbReference type="ChEBI" id="CHEBI:60240"/>
    </ligand>
</feature>
<keyword evidence="11 22" id="KW-0547">Nucleotide-binding</keyword>
<dbReference type="PANTHER" id="PTHR34299">
    <property type="entry name" value="DIACYLGLYCEROL KINASE"/>
    <property type="match status" value="1"/>
</dbReference>
<evidence type="ECO:0000256" key="11">
    <source>
        <dbReference type="ARBA" id="ARBA00022741"/>
    </source>
</evidence>
<evidence type="ECO:0000256" key="8">
    <source>
        <dbReference type="ARBA" id="ARBA00022679"/>
    </source>
</evidence>
<feature type="binding site" evidence="22">
    <location>
        <position position="10"/>
    </location>
    <ligand>
        <name>ATP</name>
        <dbReference type="ChEBI" id="CHEBI:30616"/>
    </ligand>
</feature>
<keyword evidence="19 24" id="KW-1208">Phospholipid metabolism</keyword>
<accession>A0A9X3EKT8</accession>
<dbReference type="GO" id="GO:0046872">
    <property type="term" value="F:metal ion binding"/>
    <property type="evidence" value="ECO:0007669"/>
    <property type="project" value="UniProtKB-KW"/>
</dbReference>
<keyword evidence="17 24" id="KW-0472">Membrane</keyword>
<proteinExistence type="inferred from homology"/>
<dbReference type="GO" id="GO:0006654">
    <property type="term" value="P:phosphatidic acid biosynthetic process"/>
    <property type="evidence" value="ECO:0007669"/>
    <property type="project" value="InterPro"/>
</dbReference>
<dbReference type="PROSITE" id="PS01069">
    <property type="entry name" value="DAGK_PROKAR"/>
    <property type="match status" value="1"/>
</dbReference>
<reference evidence="25" key="1">
    <citation type="submission" date="2022-11" db="EMBL/GenBank/DDBJ databases">
        <title>Parathalassolutuus dongxingensis gen. nov., sp. nov., a novel member of family Oceanospirillaceae isolated from a coastal shrimp pond in Guangxi, China.</title>
        <authorList>
            <person name="Chen H."/>
        </authorList>
    </citation>
    <scope>NUCLEOTIDE SEQUENCE</scope>
    <source>
        <strain evidence="25">G-43</strain>
    </source>
</reference>
<dbReference type="Pfam" id="PF01219">
    <property type="entry name" value="DAGK_prokar"/>
    <property type="match status" value="1"/>
</dbReference>
<dbReference type="GO" id="GO:0005524">
    <property type="term" value="F:ATP binding"/>
    <property type="evidence" value="ECO:0007669"/>
    <property type="project" value="UniProtKB-KW"/>
</dbReference>
<evidence type="ECO:0000256" key="19">
    <source>
        <dbReference type="ARBA" id="ARBA00023264"/>
    </source>
</evidence>
<dbReference type="EC" id="2.7.1.107" evidence="3 24"/>
<keyword evidence="10 23" id="KW-0479">Metal-binding</keyword>
<keyword evidence="18" id="KW-0594">Phospholipid biosynthesis</keyword>
<feature type="binding site" evidence="21">
    <location>
        <position position="10"/>
    </location>
    <ligand>
        <name>substrate</name>
    </ligand>
</feature>
<feature type="binding site" evidence="21">
    <location>
        <begin position="14"/>
        <end position="19"/>
    </location>
    <ligand>
        <name>substrate</name>
    </ligand>
</feature>
<dbReference type="EMBL" id="JAPNOA010000039">
    <property type="protein sequence ID" value="MCY0966181.1"/>
    <property type="molecule type" value="Genomic_DNA"/>
</dbReference>
<comment type="similarity">
    <text evidence="2 24">Belongs to the bacterial diacylglycerol kinase family.</text>
</comment>
<comment type="catalytic activity">
    <reaction evidence="24">
        <text>a 1,2-diacyl-sn-glycerol + ATP = a 1,2-diacyl-sn-glycero-3-phosphate + ADP + H(+)</text>
        <dbReference type="Rhea" id="RHEA:10272"/>
        <dbReference type="ChEBI" id="CHEBI:15378"/>
        <dbReference type="ChEBI" id="CHEBI:17815"/>
        <dbReference type="ChEBI" id="CHEBI:30616"/>
        <dbReference type="ChEBI" id="CHEBI:58608"/>
        <dbReference type="ChEBI" id="CHEBI:456216"/>
        <dbReference type="EC" id="2.7.1.107"/>
    </reaction>
</comment>
<evidence type="ECO:0000256" key="2">
    <source>
        <dbReference type="ARBA" id="ARBA00005967"/>
    </source>
</evidence>
<evidence type="ECO:0000256" key="23">
    <source>
        <dbReference type="PIRSR" id="PIRSR600829-4"/>
    </source>
</evidence>
<protein>
    <recommendedName>
        <fullName evidence="4 24">Diacylglycerol kinase</fullName>
        <ecNumber evidence="3 24">2.7.1.107</ecNumber>
    </recommendedName>
</protein>
<keyword evidence="16 24" id="KW-0443">Lipid metabolism</keyword>
<comment type="function">
    <text evidence="24">Catalyzes the ATP-dependent phosphorylation of sn-l,2-diacylglycerol (DAG) to phosphatidic acid. Involved in the recycling of diacylglycerol produced as a by-product during membrane-derived oligosaccharide (MDO) biosynthesis.</text>
</comment>
<evidence type="ECO:0000256" key="5">
    <source>
        <dbReference type="ARBA" id="ARBA00022475"/>
    </source>
</evidence>
<keyword evidence="12 24" id="KW-0418">Kinase</keyword>
<dbReference type="AlphaFoldDB" id="A0A9X3EKT8"/>
<keyword evidence="9 24" id="KW-0812">Transmembrane</keyword>
<dbReference type="PANTHER" id="PTHR34299:SF1">
    <property type="entry name" value="DIACYLGLYCEROL KINASE"/>
    <property type="match status" value="1"/>
</dbReference>
<organism evidence="25 26">
    <name type="scientific">Parathalassolituus penaei</name>
    <dbReference type="NCBI Taxonomy" id="2997323"/>
    <lineage>
        <taxon>Bacteria</taxon>
        <taxon>Pseudomonadati</taxon>
        <taxon>Pseudomonadota</taxon>
        <taxon>Gammaproteobacteria</taxon>
        <taxon>Oceanospirillales</taxon>
        <taxon>Oceanospirillaceae</taxon>
        <taxon>Parathalassolituus</taxon>
    </lineage>
</organism>
<keyword evidence="6" id="KW-0444">Lipid biosynthesis</keyword>
<comment type="subcellular location">
    <subcellularLocation>
        <location evidence="1 24">Cell inner membrane</location>
        <topology evidence="1 24">Multi-pass membrane protein</topology>
    </subcellularLocation>
</comment>
<dbReference type="RefSeq" id="WP_283174392.1">
    <property type="nucleotide sequence ID" value="NZ_JAPNOA010000039.1"/>
</dbReference>
<feature type="binding site" evidence="22">
    <location>
        <position position="29"/>
    </location>
    <ligand>
        <name>ATP</name>
        <dbReference type="ChEBI" id="CHEBI:30616"/>
    </ligand>
</feature>
<evidence type="ECO:0000256" key="20">
    <source>
        <dbReference type="PIRSR" id="PIRSR600829-1"/>
    </source>
</evidence>
<dbReference type="InterPro" id="IPR036945">
    <property type="entry name" value="DAGK_sf"/>
</dbReference>
<keyword evidence="13 22" id="KW-0067">ATP-binding</keyword>
<dbReference type="InterPro" id="IPR000829">
    <property type="entry name" value="DAGK"/>
</dbReference>
<evidence type="ECO:0000256" key="14">
    <source>
        <dbReference type="ARBA" id="ARBA00022842"/>
    </source>
</evidence>
<keyword evidence="15 24" id="KW-1133">Transmembrane helix</keyword>
<feature type="binding site" evidence="22">
    <location>
        <position position="17"/>
    </location>
    <ligand>
        <name>ATP</name>
        <dbReference type="ChEBI" id="CHEBI:30616"/>
    </ligand>
</feature>
<dbReference type="Proteomes" id="UP001150830">
    <property type="component" value="Unassembled WGS sequence"/>
</dbReference>
<evidence type="ECO:0000256" key="13">
    <source>
        <dbReference type="ARBA" id="ARBA00022840"/>
    </source>
</evidence>
<dbReference type="GO" id="GO:0004143">
    <property type="term" value="F:ATP-dependent diacylglycerol kinase activity"/>
    <property type="evidence" value="ECO:0007669"/>
    <property type="project" value="UniProtKB-EC"/>
</dbReference>